<dbReference type="Proteomes" id="UP000589626">
    <property type="component" value="Unassembled WGS sequence"/>
</dbReference>
<proteinExistence type="predicted"/>
<evidence type="ECO:0000313" key="2">
    <source>
        <dbReference type="EMBL" id="MBB3045250.1"/>
    </source>
</evidence>
<comment type="caution">
    <text evidence="2">The sequence shown here is derived from an EMBL/GenBank/DDBJ whole genome shotgun (WGS) entry which is preliminary data.</text>
</comment>
<dbReference type="InterPro" id="IPR013783">
    <property type="entry name" value="Ig-like_fold"/>
</dbReference>
<dbReference type="RefSeq" id="WP_183595243.1">
    <property type="nucleotide sequence ID" value="NZ_JACHWR010000005.1"/>
</dbReference>
<name>A0A7W4W0R4_9ACTN</name>
<evidence type="ECO:0000313" key="3">
    <source>
        <dbReference type="Proteomes" id="UP000589626"/>
    </source>
</evidence>
<evidence type="ECO:0008006" key="4">
    <source>
        <dbReference type="Google" id="ProtNLM"/>
    </source>
</evidence>
<feature type="signal peptide" evidence="1">
    <location>
        <begin position="1"/>
        <end position="29"/>
    </location>
</feature>
<reference evidence="2 3" key="1">
    <citation type="submission" date="2020-08" db="EMBL/GenBank/DDBJ databases">
        <title>Sequencing the genomes of 1000 actinobacteria strains.</title>
        <authorList>
            <person name="Klenk H.-P."/>
        </authorList>
    </citation>
    <scope>NUCLEOTIDE SEQUENCE [LARGE SCALE GENOMIC DNA]</scope>
    <source>
        <strain evidence="2 3">DSM 105498</strain>
    </source>
</reference>
<accession>A0A7W4W0R4</accession>
<gene>
    <name evidence="2" type="ORF">FHU40_005103</name>
</gene>
<organism evidence="2 3">
    <name type="scientific">Nocardioides soli</name>
    <dbReference type="NCBI Taxonomy" id="1036020"/>
    <lineage>
        <taxon>Bacteria</taxon>
        <taxon>Bacillati</taxon>
        <taxon>Actinomycetota</taxon>
        <taxon>Actinomycetes</taxon>
        <taxon>Propionibacteriales</taxon>
        <taxon>Nocardioidaceae</taxon>
        <taxon>Nocardioides</taxon>
    </lineage>
</organism>
<sequence>MNLISRTATAVVAALALSLPTAALTSAQAAPSSAGQAGATQAAQHSQAVAKKAKKAKKKIKLKLQRSQSYSHYGQDGVKVTAVVKKGKKNAKGKVTFSLNGAAVATSKLKKGKASYRMASTNAPGQYVVSAKYKSKKKSTKVRVYNSAIALSGTAFTISAATSSWDLPALTGTVQYKDAPATKGYVDIYLNGNVKGGSSSPDYCCMASVDGAGNFQFAGSTFLGRVQDKGPGTYTYQAFYTDGPAFADYIYSTPITVTVTP</sequence>
<dbReference type="EMBL" id="JACHWR010000005">
    <property type="protein sequence ID" value="MBB3045250.1"/>
    <property type="molecule type" value="Genomic_DNA"/>
</dbReference>
<dbReference type="Gene3D" id="2.60.40.10">
    <property type="entry name" value="Immunoglobulins"/>
    <property type="match status" value="1"/>
</dbReference>
<protein>
    <recommendedName>
        <fullName evidence="4">Ig-like domain repeat protein</fullName>
    </recommendedName>
</protein>
<keyword evidence="1" id="KW-0732">Signal</keyword>
<dbReference type="AlphaFoldDB" id="A0A7W4W0R4"/>
<keyword evidence="3" id="KW-1185">Reference proteome</keyword>
<evidence type="ECO:0000256" key="1">
    <source>
        <dbReference type="SAM" id="SignalP"/>
    </source>
</evidence>
<dbReference type="GO" id="GO:0005975">
    <property type="term" value="P:carbohydrate metabolic process"/>
    <property type="evidence" value="ECO:0007669"/>
    <property type="project" value="UniProtKB-ARBA"/>
</dbReference>
<feature type="chain" id="PRO_5030591352" description="Ig-like domain repeat protein" evidence="1">
    <location>
        <begin position="30"/>
        <end position="261"/>
    </location>
</feature>